<comment type="caution">
    <text evidence="3">The sequence shown here is derived from an EMBL/GenBank/DDBJ whole genome shotgun (WGS) entry which is preliminary data.</text>
</comment>
<sequence>MQARTTRLTTRAVATVIGLALASGCATAQQPDAAAEVAPSTPPAKARAQPLSTAQLKDLAFKDGEVPQAHEPLSVQEPPPEGSERSFPPISVPACRPLIDVRSGEGSFAHVFQIFNWKKNIMGGSSTLASYAGDEAEQRFAELRQALTTCRSYEGEGYVGPFEVTVRTETPPQVGEEALAFREISPVESDSAGDRSEQFIVVRTGNTIATFSELSVGADLSFPTELISRQVERLKEAQQP</sequence>
<reference evidence="3 4" key="1">
    <citation type="submission" date="2020-01" db="EMBL/GenBank/DDBJ databases">
        <title>Insect and environment-associated Actinomycetes.</title>
        <authorList>
            <person name="Currrie C."/>
            <person name="Chevrette M."/>
            <person name="Carlson C."/>
            <person name="Stubbendieck R."/>
            <person name="Wendt-Pienkowski E."/>
        </authorList>
    </citation>
    <scope>NUCLEOTIDE SEQUENCE [LARGE SCALE GENOMIC DNA]</scope>
    <source>
        <strain evidence="3 4">SID14163</strain>
    </source>
</reference>
<dbReference type="Proteomes" id="UP000470446">
    <property type="component" value="Unassembled WGS sequence"/>
</dbReference>
<organism evidence="3 4">
    <name type="scientific">Streptomyces coelicoflavus</name>
    <dbReference type="NCBI Taxonomy" id="285562"/>
    <lineage>
        <taxon>Bacteria</taxon>
        <taxon>Bacillati</taxon>
        <taxon>Actinomycetota</taxon>
        <taxon>Actinomycetes</taxon>
        <taxon>Kitasatosporales</taxon>
        <taxon>Streptomycetaceae</taxon>
        <taxon>Streptomyces</taxon>
    </lineage>
</organism>
<keyword evidence="2" id="KW-0732">Signal</keyword>
<feature type="chain" id="PRO_5029726501" description="Sensor domain-containing protein" evidence="2">
    <location>
        <begin position="29"/>
        <end position="240"/>
    </location>
</feature>
<feature type="region of interest" description="Disordered" evidence="1">
    <location>
        <begin position="30"/>
        <end position="51"/>
    </location>
</feature>
<evidence type="ECO:0000256" key="2">
    <source>
        <dbReference type="SAM" id="SignalP"/>
    </source>
</evidence>
<evidence type="ECO:0000256" key="1">
    <source>
        <dbReference type="SAM" id="MobiDB-lite"/>
    </source>
</evidence>
<protein>
    <recommendedName>
        <fullName evidence="5">Sensor domain-containing protein</fullName>
    </recommendedName>
</protein>
<feature type="signal peptide" evidence="2">
    <location>
        <begin position="1"/>
        <end position="28"/>
    </location>
</feature>
<accession>A0A7K3PWI3</accession>
<evidence type="ECO:0000313" key="4">
    <source>
        <dbReference type="Proteomes" id="UP000470446"/>
    </source>
</evidence>
<proteinExistence type="predicted"/>
<evidence type="ECO:0008006" key="5">
    <source>
        <dbReference type="Google" id="ProtNLM"/>
    </source>
</evidence>
<name>A0A7K3PWI3_9ACTN</name>
<dbReference type="PROSITE" id="PS51257">
    <property type="entry name" value="PROKAR_LIPOPROTEIN"/>
    <property type="match status" value="1"/>
</dbReference>
<dbReference type="EMBL" id="JAAGMA010000989">
    <property type="protein sequence ID" value="NEB14354.1"/>
    <property type="molecule type" value="Genomic_DNA"/>
</dbReference>
<dbReference type="AlphaFoldDB" id="A0A7K3PWI3"/>
<gene>
    <name evidence="3" type="ORF">G3I32_36940</name>
</gene>
<evidence type="ECO:0000313" key="3">
    <source>
        <dbReference type="EMBL" id="NEB14354.1"/>
    </source>
</evidence>